<dbReference type="Proteomes" id="UP001183643">
    <property type="component" value="Unassembled WGS sequence"/>
</dbReference>
<evidence type="ECO:0000313" key="3">
    <source>
        <dbReference type="EMBL" id="MDR7273517.1"/>
    </source>
</evidence>
<keyword evidence="2" id="KW-1133">Transmembrane helix</keyword>
<feature type="transmembrane region" description="Helical" evidence="2">
    <location>
        <begin position="26"/>
        <end position="54"/>
    </location>
</feature>
<name>A0AAE3YIH0_9ACTN</name>
<sequence>MPRSTDHPEPGWDPHPAPRDLRTAPAAAHILGMIAIGLLAVLLAPIAIPVILWIRFRDRRR</sequence>
<protein>
    <submittedName>
        <fullName evidence="3">Uncharacterized protein</fullName>
    </submittedName>
</protein>
<feature type="region of interest" description="Disordered" evidence="1">
    <location>
        <begin position="1"/>
        <end position="20"/>
    </location>
</feature>
<gene>
    <name evidence="3" type="ORF">J2S41_000295</name>
</gene>
<proteinExistence type="predicted"/>
<dbReference type="AlphaFoldDB" id="A0AAE3YIH0"/>
<keyword evidence="2" id="KW-0812">Transmembrane</keyword>
<dbReference type="RefSeq" id="WP_310361984.1">
    <property type="nucleotide sequence ID" value="NZ_JAVDYB010000001.1"/>
</dbReference>
<evidence type="ECO:0000313" key="4">
    <source>
        <dbReference type="Proteomes" id="UP001183643"/>
    </source>
</evidence>
<keyword evidence="2" id="KW-0472">Membrane</keyword>
<reference evidence="3" key="1">
    <citation type="submission" date="2023-07" db="EMBL/GenBank/DDBJ databases">
        <title>Sequencing the genomes of 1000 actinobacteria strains.</title>
        <authorList>
            <person name="Klenk H.-P."/>
        </authorList>
    </citation>
    <scope>NUCLEOTIDE SEQUENCE</scope>
    <source>
        <strain evidence="3">DSM 44707</strain>
    </source>
</reference>
<evidence type="ECO:0000256" key="2">
    <source>
        <dbReference type="SAM" id="Phobius"/>
    </source>
</evidence>
<organism evidence="3 4">
    <name type="scientific">Catenuloplanes atrovinosus</name>
    <dbReference type="NCBI Taxonomy" id="137266"/>
    <lineage>
        <taxon>Bacteria</taxon>
        <taxon>Bacillati</taxon>
        <taxon>Actinomycetota</taxon>
        <taxon>Actinomycetes</taxon>
        <taxon>Micromonosporales</taxon>
        <taxon>Micromonosporaceae</taxon>
        <taxon>Catenuloplanes</taxon>
    </lineage>
</organism>
<accession>A0AAE3YIH0</accession>
<comment type="caution">
    <text evidence="3">The sequence shown here is derived from an EMBL/GenBank/DDBJ whole genome shotgun (WGS) entry which is preliminary data.</text>
</comment>
<dbReference type="EMBL" id="JAVDYB010000001">
    <property type="protein sequence ID" value="MDR7273517.1"/>
    <property type="molecule type" value="Genomic_DNA"/>
</dbReference>
<evidence type="ECO:0000256" key="1">
    <source>
        <dbReference type="SAM" id="MobiDB-lite"/>
    </source>
</evidence>
<keyword evidence="4" id="KW-1185">Reference proteome</keyword>